<dbReference type="GO" id="GO:0003700">
    <property type="term" value="F:DNA-binding transcription factor activity"/>
    <property type="evidence" value="ECO:0007669"/>
    <property type="project" value="UniProtKB-UniRule"/>
</dbReference>
<evidence type="ECO:0000313" key="10">
    <source>
        <dbReference type="Proteomes" id="UP000199634"/>
    </source>
</evidence>
<feature type="domain" description="SpoVT-AbrB" evidence="8">
    <location>
        <begin position="82"/>
        <end position="125"/>
    </location>
</feature>
<dbReference type="InterPro" id="IPR007159">
    <property type="entry name" value="SpoVT-AbrB_dom"/>
</dbReference>
<protein>
    <recommendedName>
        <fullName evidence="1 7">Transcriptional regulator MraZ</fullName>
    </recommendedName>
</protein>
<evidence type="ECO:0000313" key="9">
    <source>
        <dbReference type="EMBL" id="SEH86161.1"/>
    </source>
</evidence>
<evidence type="ECO:0000256" key="5">
    <source>
        <dbReference type="ARBA" id="ARBA00023125"/>
    </source>
</evidence>
<organism evidence="9 10">
    <name type="scientific">Paenimyroides marinum</name>
    <dbReference type="NCBI Taxonomy" id="1159016"/>
    <lineage>
        <taxon>Bacteria</taxon>
        <taxon>Pseudomonadati</taxon>
        <taxon>Bacteroidota</taxon>
        <taxon>Flavobacteriia</taxon>
        <taxon>Flavobacteriales</taxon>
        <taxon>Flavobacteriaceae</taxon>
        <taxon>Paenimyroides</taxon>
    </lineage>
</organism>
<dbReference type="InterPro" id="IPR035644">
    <property type="entry name" value="MraZ_C"/>
</dbReference>
<dbReference type="PANTHER" id="PTHR34701">
    <property type="entry name" value="TRANSCRIPTIONAL REGULATOR MRAZ"/>
    <property type="match status" value="1"/>
</dbReference>
<evidence type="ECO:0000256" key="3">
    <source>
        <dbReference type="ARBA" id="ARBA00022737"/>
    </source>
</evidence>
<keyword evidence="6 7" id="KW-0804">Transcription</keyword>
<sequence>MQPIVGTYECKIDTKGRVLIPAALKKQLVAVGEGFILKRSVYEKCVELWPMNEWNIMLEKLNELNRFNRKADTFIRKFMAGVKVIDIDDAGRLQISKDLIEFARISKDVVFSSKINLIEIWDKDLYEQIVNDEEMDFGDLAEEVMGGITNYGA</sequence>
<evidence type="ECO:0000256" key="2">
    <source>
        <dbReference type="ARBA" id="ARBA00022490"/>
    </source>
</evidence>
<dbReference type="OrthoDB" id="9807753at2"/>
<evidence type="ECO:0000256" key="6">
    <source>
        <dbReference type="ARBA" id="ARBA00023163"/>
    </source>
</evidence>
<proteinExistence type="inferred from homology"/>
<keyword evidence="2 7" id="KW-0963">Cytoplasm</keyword>
<dbReference type="AlphaFoldDB" id="A0A1H6LJ92"/>
<dbReference type="InterPro" id="IPR035642">
    <property type="entry name" value="MraZ_N"/>
</dbReference>
<dbReference type="Pfam" id="PF02381">
    <property type="entry name" value="MraZ"/>
    <property type="match status" value="2"/>
</dbReference>
<accession>A0A1H6LJ92</accession>
<dbReference type="NCBIfam" id="TIGR00242">
    <property type="entry name" value="division/cell wall cluster transcriptional repressor MraZ"/>
    <property type="match status" value="1"/>
</dbReference>
<dbReference type="PROSITE" id="PS51740">
    <property type="entry name" value="SPOVT_ABRB"/>
    <property type="match status" value="2"/>
</dbReference>
<dbReference type="STRING" id="1159016.SAMN02927937_01817"/>
<dbReference type="EMBL" id="FNXE01000024">
    <property type="protein sequence ID" value="SEH86161.1"/>
    <property type="molecule type" value="Genomic_DNA"/>
</dbReference>
<dbReference type="InterPro" id="IPR037914">
    <property type="entry name" value="SpoVT-AbrB_sf"/>
</dbReference>
<comment type="subcellular location">
    <subcellularLocation>
        <location evidence="7">Cytoplasm</location>
        <location evidence="7">Nucleoid</location>
    </subcellularLocation>
</comment>
<dbReference type="InterPro" id="IPR038619">
    <property type="entry name" value="MraZ_sf"/>
</dbReference>
<keyword evidence="3" id="KW-0677">Repeat</keyword>
<dbReference type="GO" id="GO:0009295">
    <property type="term" value="C:nucleoid"/>
    <property type="evidence" value="ECO:0007669"/>
    <property type="project" value="UniProtKB-SubCell"/>
</dbReference>
<dbReference type="GO" id="GO:2000143">
    <property type="term" value="P:negative regulation of DNA-templated transcription initiation"/>
    <property type="evidence" value="ECO:0007669"/>
    <property type="project" value="TreeGrafter"/>
</dbReference>
<keyword evidence="4 7" id="KW-0805">Transcription regulation</keyword>
<dbReference type="GO" id="GO:0000976">
    <property type="term" value="F:transcription cis-regulatory region binding"/>
    <property type="evidence" value="ECO:0007669"/>
    <property type="project" value="TreeGrafter"/>
</dbReference>
<comment type="similarity">
    <text evidence="7">Belongs to the MraZ family.</text>
</comment>
<evidence type="ECO:0000256" key="1">
    <source>
        <dbReference type="ARBA" id="ARBA00013860"/>
    </source>
</evidence>
<name>A0A1H6LJ92_9FLAO</name>
<dbReference type="SUPFAM" id="SSF89447">
    <property type="entry name" value="AbrB/MazE/MraZ-like"/>
    <property type="match status" value="1"/>
</dbReference>
<dbReference type="HAMAP" id="MF_01008">
    <property type="entry name" value="MraZ"/>
    <property type="match status" value="1"/>
</dbReference>
<dbReference type="PANTHER" id="PTHR34701:SF1">
    <property type="entry name" value="TRANSCRIPTIONAL REGULATOR MRAZ"/>
    <property type="match status" value="1"/>
</dbReference>
<dbReference type="Proteomes" id="UP000199634">
    <property type="component" value="Unassembled WGS sequence"/>
</dbReference>
<evidence type="ECO:0000256" key="4">
    <source>
        <dbReference type="ARBA" id="ARBA00023015"/>
    </source>
</evidence>
<dbReference type="InterPro" id="IPR003444">
    <property type="entry name" value="MraZ"/>
</dbReference>
<gene>
    <name evidence="7" type="primary">mraZ</name>
    <name evidence="9" type="ORF">SAMN02927937_01817</name>
</gene>
<evidence type="ECO:0000259" key="8">
    <source>
        <dbReference type="PROSITE" id="PS51740"/>
    </source>
</evidence>
<evidence type="ECO:0000256" key="7">
    <source>
        <dbReference type="HAMAP-Rule" id="MF_01008"/>
    </source>
</evidence>
<dbReference type="InterPro" id="IPR020603">
    <property type="entry name" value="MraZ_dom"/>
</dbReference>
<keyword evidence="5 7" id="KW-0238">DNA-binding</keyword>
<dbReference type="Gene3D" id="3.40.1550.20">
    <property type="entry name" value="Transcriptional regulator MraZ domain"/>
    <property type="match status" value="1"/>
</dbReference>
<keyword evidence="10" id="KW-1185">Reference proteome</keyword>
<dbReference type="RefSeq" id="WP_091099347.1">
    <property type="nucleotide sequence ID" value="NZ_FNXE01000024.1"/>
</dbReference>
<feature type="domain" description="SpoVT-AbrB" evidence="8">
    <location>
        <begin position="7"/>
        <end position="53"/>
    </location>
</feature>
<comment type="subunit">
    <text evidence="7">Forms oligomers.</text>
</comment>
<dbReference type="CDD" id="cd16321">
    <property type="entry name" value="MraZ_C"/>
    <property type="match status" value="1"/>
</dbReference>
<dbReference type="GO" id="GO:0005737">
    <property type="term" value="C:cytoplasm"/>
    <property type="evidence" value="ECO:0007669"/>
    <property type="project" value="UniProtKB-UniRule"/>
</dbReference>
<reference evidence="9 10" key="1">
    <citation type="submission" date="2016-10" db="EMBL/GenBank/DDBJ databases">
        <authorList>
            <person name="de Groot N.N."/>
        </authorList>
    </citation>
    <scope>NUCLEOTIDE SEQUENCE [LARGE SCALE GENOMIC DNA]</scope>
    <source>
        <strain evidence="9 10">CGMCC 1.10825</strain>
    </source>
</reference>
<dbReference type="CDD" id="cd16320">
    <property type="entry name" value="MraZ_N"/>
    <property type="match status" value="1"/>
</dbReference>